<dbReference type="Proteomes" id="UP000267536">
    <property type="component" value="Unassembled WGS sequence"/>
</dbReference>
<proteinExistence type="predicted"/>
<dbReference type="OrthoDB" id="4552871at2"/>
<gene>
    <name evidence="2" type="ORF">EF294_03360</name>
</gene>
<feature type="region of interest" description="Disordered" evidence="1">
    <location>
        <begin position="160"/>
        <end position="203"/>
    </location>
</feature>
<name>A0A3N4GWI1_9ACTN</name>
<evidence type="ECO:0000256" key="1">
    <source>
        <dbReference type="SAM" id="MobiDB-lite"/>
    </source>
</evidence>
<dbReference type="RefSeq" id="WP_123925593.1">
    <property type="nucleotide sequence ID" value="NZ_JBPSDP010000012.1"/>
</dbReference>
<protein>
    <submittedName>
        <fullName evidence="2">Uncharacterized protein</fullName>
    </submittedName>
</protein>
<keyword evidence="3" id="KW-1185">Reference proteome</keyword>
<organism evidence="2 3">
    <name type="scientific">Gordonia oryzae</name>
    <dbReference type="NCBI Taxonomy" id="2487349"/>
    <lineage>
        <taxon>Bacteria</taxon>
        <taxon>Bacillati</taxon>
        <taxon>Actinomycetota</taxon>
        <taxon>Actinomycetes</taxon>
        <taxon>Mycobacteriales</taxon>
        <taxon>Gordoniaceae</taxon>
        <taxon>Gordonia</taxon>
    </lineage>
</organism>
<dbReference type="EMBL" id="RKMH01000002">
    <property type="protein sequence ID" value="RPA65787.1"/>
    <property type="molecule type" value="Genomic_DNA"/>
</dbReference>
<evidence type="ECO:0000313" key="2">
    <source>
        <dbReference type="EMBL" id="RPA65787.1"/>
    </source>
</evidence>
<comment type="caution">
    <text evidence="2">The sequence shown here is derived from an EMBL/GenBank/DDBJ whole genome shotgun (WGS) entry which is preliminary data.</text>
</comment>
<dbReference type="AlphaFoldDB" id="A0A3N4GWI1"/>
<accession>A0A3N4GWI1</accession>
<evidence type="ECO:0000313" key="3">
    <source>
        <dbReference type="Proteomes" id="UP000267536"/>
    </source>
</evidence>
<sequence length="203" mass="22804">MNPEDAVLDEIDRLVDESLAKPWDRISGYDNDINQPQCRCGLDWHGLPRGYCPGSDTEGPIDDPWSRRRAKRLSSNLVNSGTVFVAQASPDPEGQSWSPLGTVTAGPRFTYAPEFSFSTPQWPRIGPSYAELFHRASEIFPEIFAELSVTFQNLTAAVETSRERLGAWQEPSEEPQTPQQRALPRPSTTPPMWAPRADGRRRH</sequence>
<reference evidence="2 3" key="1">
    <citation type="submission" date="2018-11" db="EMBL/GenBank/DDBJ databases">
        <title>Draft genome sequence of Gordonia sp. RS15-1S isolated from rice stems.</title>
        <authorList>
            <person name="Muangham S."/>
        </authorList>
    </citation>
    <scope>NUCLEOTIDE SEQUENCE [LARGE SCALE GENOMIC DNA]</scope>
    <source>
        <strain evidence="2 3">RS15-1S</strain>
    </source>
</reference>